<dbReference type="EMBL" id="DTKJ01000069">
    <property type="protein sequence ID" value="HGZ12540.1"/>
    <property type="molecule type" value="Genomic_DNA"/>
</dbReference>
<feature type="compositionally biased region" description="Polar residues" evidence="1">
    <location>
        <begin position="250"/>
        <end position="261"/>
    </location>
</feature>
<proteinExistence type="predicted"/>
<dbReference type="Gene3D" id="3.40.1360.10">
    <property type="match status" value="1"/>
</dbReference>
<feature type="compositionally biased region" description="Basic residues" evidence="1">
    <location>
        <begin position="238"/>
        <end position="247"/>
    </location>
</feature>
<dbReference type="CDD" id="cd01029">
    <property type="entry name" value="TOPRIM_primases"/>
    <property type="match status" value="1"/>
</dbReference>
<evidence type="ECO:0000313" key="3">
    <source>
        <dbReference type="EMBL" id="HGZ12540.1"/>
    </source>
</evidence>
<reference evidence="3" key="1">
    <citation type="journal article" date="2020" name="mSystems">
        <title>Genome- and Community-Level Interaction Insights into Carbon Utilization and Element Cycling Functions of Hydrothermarchaeota in Hydrothermal Sediment.</title>
        <authorList>
            <person name="Zhou Z."/>
            <person name="Liu Y."/>
            <person name="Xu W."/>
            <person name="Pan J."/>
            <person name="Luo Z.H."/>
            <person name="Li M."/>
        </authorList>
    </citation>
    <scope>NUCLEOTIDE SEQUENCE [LARGE SCALE GENOMIC DNA]</scope>
    <source>
        <strain evidence="3">SpSt-853</strain>
    </source>
</reference>
<evidence type="ECO:0000256" key="1">
    <source>
        <dbReference type="SAM" id="MobiDB-lite"/>
    </source>
</evidence>
<accession>A0A7C5EN87</accession>
<comment type="caution">
    <text evidence="3">The sequence shown here is derived from an EMBL/GenBank/DDBJ whole genome shotgun (WGS) entry which is preliminary data.</text>
</comment>
<name>A0A7C5EN87_9BACT</name>
<sequence>MTRIEELLGFSQAISPTHERDLADSLITLEAAKEAGIRTAPPDAVPKILGACNYGWTAPQVESMLVFPYPPLNGGGSSDYYRFKIFPGIATKDGKTVKYLQPAGATNHLYCPPGVDPRGKDVLYLTEGEKKSLCLTLNGFPCIGLGGVYGWRAKNPDGSSSVISDFEAVEWRKREVVIVFDADIAINDQVARAEAELADELIARKARVFIVRLPYGPGYPKGADDYIREHGKDAFAKLPRKPVKPPKVRGQTQTAVRTSPDSPFTGTPYLIEKGRLCFLKQVGGGRNVAQVVTPLCNFVAQCPEELIKDDGRESTREFVITGTLDSGQTLPPAIVKATEFRGMGWVNKQWGMAANIAAGQSSQDRVREAIQCLSRTARQRTIYTHSGWRKINGVWVFLHGGGAINGPEGIEVDLGPDLSRYRLPAPGGPEAAQASFQLLEVAPPEITYPIQSCIYLSVLADLLKVNFSLWPLGPTGSLKSTLAALFLSHFGDFTELTLPGQWSSTANALERRAFILKDLPFVIDDYAPQHDHRRAAEMEAKAHRLIRAAGNRGGRQRLTGEMTERQTYDPRCLIISTGEITPTGQSLAARYFTVEMERGKIDLGRLTAAQKIRHLYPQAMSAYLHNLAPRLDDTLEMARELWEGYRSAAQSGVHLRVPEMVAWLMLGFELFLQFQHHLGVINETYDWEQKAWRVFTHLAVKHSWLIEGERPTLKFINILRELFIQKRIHVLGTDGQCPPEWSALGWRQYGELTPQSELVGWIGDGFLYLMPESTFGVVQKALRDQQGYLGVGKNELLKALAKEGFIQPNANGENTRGKWIQGNSKRVIYLPFGQLFQEENEGVNPA</sequence>
<organism evidence="3">
    <name type="scientific">Desulfobacca acetoxidans</name>
    <dbReference type="NCBI Taxonomy" id="60893"/>
    <lineage>
        <taxon>Bacteria</taxon>
        <taxon>Pseudomonadati</taxon>
        <taxon>Thermodesulfobacteriota</taxon>
        <taxon>Desulfobaccia</taxon>
        <taxon>Desulfobaccales</taxon>
        <taxon>Desulfobaccaceae</taxon>
        <taxon>Desulfobacca</taxon>
    </lineage>
</organism>
<feature type="region of interest" description="Disordered" evidence="1">
    <location>
        <begin position="238"/>
        <end position="261"/>
    </location>
</feature>
<dbReference type="InterPro" id="IPR024385">
    <property type="entry name" value="DUF3854"/>
</dbReference>
<protein>
    <submittedName>
        <fullName evidence="3">DUF3854 domain-containing protein</fullName>
    </submittedName>
</protein>
<feature type="domain" description="DUF3854" evidence="2">
    <location>
        <begin position="123"/>
        <end position="234"/>
    </location>
</feature>
<dbReference type="Pfam" id="PF12965">
    <property type="entry name" value="DUF3854"/>
    <property type="match status" value="1"/>
</dbReference>
<dbReference type="AlphaFoldDB" id="A0A7C5EN87"/>
<gene>
    <name evidence="3" type="ORF">ENW48_10055</name>
</gene>
<evidence type="ECO:0000259" key="2">
    <source>
        <dbReference type="Pfam" id="PF12965"/>
    </source>
</evidence>
<dbReference type="InterPro" id="IPR034154">
    <property type="entry name" value="TOPRIM_DnaG/twinkle"/>
</dbReference>